<dbReference type="InterPro" id="IPR040848">
    <property type="entry name" value="AAA_lid_7"/>
</dbReference>
<dbReference type="Gene3D" id="1.25.10.10">
    <property type="entry name" value="Leucine-rich Repeat Variant"/>
    <property type="match status" value="2"/>
</dbReference>
<gene>
    <name evidence="6" type="ORF">HS1_002418</name>
</gene>
<dbReference type="EMBL" id="CP013015">
    <property type="protein sequence ID" value="AMM42200.1"/>
    <property type="molecule type" value="Genomic_DNA"/>
</dbReference>
<dbReference type="FunFam" id="3.40.50.300:FF:000142">
    <property type="entry name" value="Midasin"/>
    <property type="match status" value="2"/>
</dbReference>
<dbReference type="PANTHER" id="PTHR48103">
    <property type="entry name" value="MIDASIN-RELATED"/>
    <property type="match status" value="1"/>
</dbReference>
<feature type="domain" description="AAA+ ATPase" evidence="5">
    <location>
        <begin position="685"/>
        <end position="859"/>
    </location>
</feature>
<keyword evidence="4" id="KW-0143">Chaperone</keyword>
<dbReference type="InterPro" id="IPR027417">
    <property type="entry name" value="P-loop_NTPase"/>
</dbReference>
<proteinExistence type="predicted"/>
<reference evidence="6 7" key="1">
    <citation type="submission" date="2015-10" db="EMBL/GenBank/DDBJ databases">
        <title>Candidatus Desulfofervidus auxilii, a hydrogenotrophic sulfate-reducing bacterium involved in the thermophilic anaerobic oxidation of methane.</title>
        <authorList>
            <person name="Krukenberg V."/>
            <person name="Richter M."/>
            <person name="Wegener G."/>
        </authorList>
    </citation>
    <scope>NUCLEOTIDE SEQUENCE [LARGE SCALE GENOMIC DNA]</scope>
    <source>
        <strain evidence="6 7">HS1</strain>
    </source>
</reference>
<evidence type="ECO:0000256" key="2">
    <source>
        <dbReference type="ARBA" id="ARBA00022741"/>
    </source>
</evidence>
<accession>A0A7U4QMQ8</accession>
<evidence type="ECO:0000256" key="3">
    <source>
        <dbReference type="ARBA" id="ARBA00022840"/>
    </source>
</evidence>
<protein>
    <recommendedName>
        <fullName evidence="5">AAA+ ATPase domain-containing protein</fullName>
    </recommendedName>
</protein>
<dbReference type="GO" id="GO:0030687">
    <property type="term" value="C:preribosome, large subunit precursor"/>
    <property type="evidence" value="ECO:0007669"/>
    <property type="project" value="TreeGrafter"/>
</dbReference>
<keyword evidence="2" id="KW-0547">Nucleotide-binding</keyword>
<dbReference type="Pfam" id="PF17867">
    <property type="entry name" value="AAA_lid_7"/>
    <property type="match status" value="1"/>
</dbReference>
<evidence type="ECO:0000256" key="4">
    <source>
        <dbReference type="ARBA" id="ARBA00023186"/>
    </source>
</evidence>
<keyword evidence="1" id="KW-0677">Repeat</keyword>
<dbReference type="SMART" id="SM00382">
    <property type="entry name" value="AAA"/>
    <property type="match status" value="2"/>
</dbReference>
<evidence type="ECO:0000313" key="6">
    <source>
        <dbReference type="EMBL" id="AMM42200.1"/>
    </source>
</evidence>
<dbReference type="GO" id="GO:0000027">
    <property type="term" value="P:ribosomal large subunit assembly"/>
    <property type="evidence" value="ECO:0007669"/>
    <property type="project" value="TreeGrafter"/>
</dbReference>
<dbReference type="InterPro" id="IPR000357">
    <property type="entry name" value="HEAT"/>
</dbReference>
<sequence length="1167" mass="134071">MNALDLSEILSQVYLSLRENFPQFNIRHLKRASEALRLLSHVSPKQALVEVLNYGFTQIEERQRVIGLILNHPLVQTQFPDLRKEDFETLPKKTSISAIPENINELVSFIAQFALEQELKDDLFLLSRMLSQWNKLIVIPAMGIAFQVLPSETLREIIIDELGNMLIDQDWHVRQTATQTLGEIYTWYITHGEMEYLKKLENLRYKDDWHIQITAAHILASIYTLLIKQGQDVYLTKLKDMMDNGNPEVSVIAINTLTQVYLDFIQKGLTPNLDDIEKAITQDDLSLQIAAINALSRIYASLIEKGKRPDFENLEALFEIKYGRIKEALAHGLAMVYLALIETGQRPDFTKLESMIYEEDWRVRITAVNALTKIYIRLIQKEEVPNIDKLLLLFKDRYGPVTKTAATAVGQICAQLIAQGKRECLNKLEGLIDSSDWFFSRKVNISLAAIYSFLIQKGEKRYLNLLENMLNDKDFYVCIVAISSLARVYIKFIEQGEKPQLDCLENMLNHPNTYVRIVAASSLADVYSSFALRGEGEYLERLEDLLGSENRDLMKASANSLVNVYSILIERKQREYLNRLEALLENEDPDVSLAASKALAKIMINRFEKKKTNLQLAINVFERVLKEKLNSALAGSFSSEIKIDSNLVKIDHLELKRNRVLEIPTCVFTASSFNILKTIALSYKLKHPVLLLGPTSTGKSFLIKWLATLLGYEHLSYTLNPYSSKFELIGGMKPDKKGRFIWQDGIILKAAKEGKWLVLEEINLASSDIIEVLNDYLTTGKFTYSQNGQQKQLVPAPNFALFATANPESYSQRQKLSKVFLSRWKIYYQKEVAELEMAEILSGLFKIPSSIALMIARFHKTLEKQAQAKVIGKEEKDPYIYSLRDIIRVGKRISVLLKSNLSDKEFFKQLFWELYTVYLARIRNESERQALISSLDAHFGFKMKGLKLEEIIDGQREKIVFLLDEIKVTRGDEFIPQTEADIIPTSSQKFILATILNAIKYNEPVLLVGMPASGKTTLIRYLAKKKQTNLFYISLSSDTGLEELLGGYVQDKKGRWYYRKGMLFKAVEEGFWLLVDEANLSPLSEYLNTLIDFGYVIDEEGTVYKAHPYFRLFLAINPPRIHHSRNLLSPSLRSRFFEIWVEEITRERELRYLVNQWMSSDVDKDTL</sequence>
<evidence type="ECO:0000313" key="7">
    <source>
        <dbReference type="Proteomes" id="UP000070560"/>
    </source>
</evidence>
<dbReference type="InterPro" id="IPR003593">
    <property type="entry name" value="AAA+_ATPase"/>
</dbReference>
<dbReference type="Gene3D" id="3.40.50.300">
    <property type="entry name" value="P-loop containing nucleotide triphosphate hydrolases"/>
    <property type="match status" value="2"/>
</dbReference>
<name>A0A7U4QMQ8_DESA2</name>
<evidence type="ECO:0000256" key="1">
    <source>
        <dbReference type="ARBA" id="ARBA00022737"/>
    </source>
</evidence>
<dbReference type="SUPFAM" id="SSF52540">
    <property type="entry name" value="P-loop containing nucleoside triphosphate hydrolases"/>
    <property type="match status" value="2"/>
</dbReference>
<dbReference type="KEGG" id="daw:HS1_002418"/>
<dbReference type="CDD" id="cd00009">
    <property type="entry name" value="AAA"/>
    <property type="match status" value="1"/>
</dbReference>
<dbReference type="Pfam" id="PF02985">
    <property type="entry name" value="HEAT"/>
    <property type="match status" value="1"/>
</dbReference>
<dbReference type="GO" id="GO:0016887">
    <property type="term" value="F:ATP hydrolysis activity"/>
    <property type="evidence" value="ECO:0007669"/>
    <property type="project" value="InterPro"/>
</dbReference>
<dbReference type="AlphaFoldDB" id="A0A7U4QMQ8"/>
<keyword evidence="7" id="KW-1185">Reference proteome</keyword>
<dbReference type="InterPro" id="IPR011704">
    <property type="entry name" value="ATPase_dyneun-rel_AAA"/>
</dbReference>
<feature type="domain" description="AAA+ ATPase" evidence="5">
    <location>
        <begin position="1001"/>
        <end position="1146"/>
    </location>
</feature>
<dbReference type="Pfam" id="PF07728">
    <property type="entry name" value="AAA_5"/>
    <property type="match status" value="2"/>
</dbReference>
<organism evidence="6 7">
    <name type="scientific">Desulfofervidus auxilii</name>
    <dbReference type="NCBI Taxonomy" id="1621989"/>
    <lineage>
        <taxon>Bacteria</taxon>
        <taxon>Pseudomonadati</taxon>
        <taxon>Thermodesulfobacteriota</taxon>
        <taxon>Candidatus Desulfofervidia</taxon>
        <taxon>Candidatus Desulfofervidales</taxon>
        <taxon>Candidatus Desulfofervidaceae</taxon>
        <taxon>Candidatus Desulfofervidus</taxon>
    </lineage>
</organism>
<dbReference type="PANTHER" id="PTHR48103:SF2">
    <property type="entry name" value="MIDASIN"/>
    <property type="match status" value="1"/>
</dbReference>
<dbReference type="SUPFAM" id="SSF48371">
    <property type="entry name" value="ARM repeat"/>
    <property type="match status" value="1"/>
</dbReference>
<dbReference type="InterPro" id="IPR011989">
    <property type="entry name" value="ARM-like"/>
</dbReference>
<dbReference type="GO" id="GO:0005524">
    <property type="term" value="F:ATP binding"/>
    <property type="evidence" value="ECO:0007669"/>
    <property type="project" value="UniProtKB-KW"/>
</dbReference>
<keyword evidence="3" id="KW-0067">ATP-binding</keyword>
<dbReference type="InterPro" id="IPR016024">
    <property type="entry name" value="ARM-type_fold"/>
</dbReference>
<dbReference type="Proteomes" id="UP000070560">
    <property type="component" value="Chromosome"/>
</dbReference>
<evidence type="ECO:0000259" key="5">
    <source>
        <dbReference type="SMART" id="SM00382"/>
    </source>
</evidence>